<comment type="similarity">
    <text evidence="7">Belongs to the class I-like SAM-binding methyltransferase superfamily. C5-methyltransferase family.</text>
</comment>
<dbReference type="EC" id="2.1.1.37" evidence="1"/>
<keyword evidence="4 7" id="KW-0949">S-adenosyl-L-methionine</keyword>
<dbReference type="NCBIfam" id="TIGR00675">
    <property type="entry name" value="dcm"/>
    <property type="match status" value="1"/>
</dbReference>
<dbReference type="eggNOG" id="COG0270">
    <property type="taxonomic scope" value="Bacteria"/>
</dbReference>
<gene>
    <name evidence="8" type="ordered locus">Dalk_4713</name>
</gene>
<dbReference type="Proteomes" id="UP000000739">
    <property type="component" value="Chromosome"/>
</dbReference>
<dbReference type="GO" id="GO:0009307">
    <property type="term" value="P:DNA restriction-modification system"/>
    <property type="evidence" value="ECO:0007669"/>
    <property type="project" value="UniProtKB-KW"/>
</dbReference>
<reference evidence="8 9" key="1">
    <citation type="journal article" date="2012" name="Environ. Microbiol.">
        <title>The genome sequence of Desulfatibacillum alkenivorans AK-01: a blueprint for anaerobic alkane oxidation.</title>
        <authorList>
            <person name="Callaghan A.V."/>
            <person name="Morris B.E."/>
            <person name="Pereira I.A."/>
            <person name="McInerney M.J."/>
            <person name="Austin R.N."/>
            <person name="Groves J.T."/>
            <person name="Kukor J.J."/>
            <person name="Suflita J.M."/>
            <person name="Young L.Y."/>
            <person name="Zylstra G.J."/>
            <person name="Wawrik B."/>
        </authorList>
    </citation>
    <scope>NUCLEOTIDE SEQUENCE [LARGE SCALE GENOMIC DNA]</scope>
    <source>
        <strain evidence="8 9">AK-01</strain>
    </source>
</reference>
<comment type="catalytic activity">
    <reaction evidence="6">
        <text>a 2'-deoxycytidine in DNA + S-adenosyl-L-methionine = a 5-methyl-2'-deoxycytidine in DNA + S-adenosyl-L-homocysteine + H(+)</text>
        <dbReference type="Rhea" id="RHEA:13681"/>
        <dbReference type="Rhea" id="RHEA-COMP:11369"/>
        <dbReference type="Rhea" id="RHEA-COMP:11370"/>
        <dbReference type="ChEBI" id="CHEBI:15378"/>
        <dbReference type="ChEBI" id="CHEBI:57856"/>
        <dbReference type="ChEBI" id="CHEBI:59789"/>
        <dbReference type="ChEBI" id="CHEBI:85452"/>
        <dbReference type="ChEBI" id="CHEBI:85454"/>
        <dbReference type="EC" id="2.1.1.37"/>
    </reaction>
</comment>
<keyword evidence="9" id="KW-1185">Reference proteome</keyword>
<organism evidence="8 9">
    <name type="scientific">Desulfatibacillum aliphaticivorans</name>
    <dbReference type="NCBI Taxonomy" id="218208"/>
    <lineage>
        <taxon>Bacteria</taxon>
        <taxon>Pseudomonadati</taxon>
        <taxon>Thermodesulfobacteriota</taxon>
        <taxon>Desulfobacteria</taxon>
        <taxon>Desulfobacterales</taxon>
        <taxon>Desulfatibacillaceae</taxon>
        <taxon>Desulfatibacillum</taxon>
    </lineage>
</organism>
<evidence type="ECO:0000256" key="3">
    <source>
        <dbReference type="ARBA" id="ARBA00022679"/>
    </source>
</evidence>
<dbReference type="PANTHER" id="PTHR46098:SF1">
    <property type="entry name" value="TRNA (CYTOSINE(38)-C(5))-METHYLTRANSFERASE"/>
    <property type="match status" value="1"/>
</dbReference>
<keyword evidence="3 7" id="KW-0808">Transferase</keyword>
<dbReference type="Pfam" id="PF00145">
    <property type="entry name" value="DNA_methylase"/>
    <property type="match status" value="1"/>
</dbReference>
<accession>B8FCW0</accession>
<dbReference type="InterPro" id="IPR001525">
    <property type="entry name" value="C5_MeTfrase"/>
</dbReference>
<dbReference type="GO" id="GO:0003886">
    <property type="term" value="F:DNA (cytosine-5-)-methyltransferase activity"/>
    <property type="evidence" value="ECO:0007669"/>
    <property type="project" value="UniProtKB-EC"/>
</dbReference>
<evidence type="ECO:0000256" key="2">
    <source>
        <dbReference type="ARBA" id="ARBA00022603"/>
    </source>
</evidence>
<dbReference type="SUPFAM" id="SSF53335">
    <property type="entry name" value="S-adenosyl-L-methionine-dependent methyltransferases"/>
    <property type="match status" value="1"/>
</dbReference>
<evidence type="ECO:0000256" key="5">
    <source>
        <dbReference type="ARBA" id="ARBA00022747"/>
    </source>
</evidence>
<dbReference type="GO" id="GO:0032259">
    <property type="term" value="P:methylation"/>
    <property type="evidence" value="ECO:0007669"/>
    <property type="project" value="UniProtKB-KW"/>
</dbReference>
<evidence type="ECO:0000256" key="1">
    <source>
        <dbReference type="ARBA" id="ARBA00011975"/>
    </source>
</evidence>
<evidence type="ECO:0000313" key="9">
    <source>
        <dbReference type="Proteomes" id="UP000000739"/>
    </source>
</evidence>
<protein>
    <recommendedName>
        <fullName evidence="1">DNA (cytosine-5-)-methyltransferase</fullName>
        <ecNumber evidence="1">2.1.1.37</ecNumber>
    </recommendedName>
</protein>
<evidence type="ECO:0000256" key="4">
    <source>
        <dbReference type="ARBA" id="ARBA00022691"/>
    </source>
</evidence>
<dbReference type="HOGENOM" id="CLU_006958_3_0_7"/>
<dbReference type="PROSITE" id="PS51679">
    <property type="entry name" value="SAM_MT_C5"/>
    <property type="match status" value="1"/>
</dbReference>
<evidence type="ECO:0000313" key="8">
    <source>
        <dbReference type="EMBL" id="ACL06391.1"/>
    </source>
</evidence>
<keyword evidence="5" id="KW-0680">Restriction system</keyword>
<keyword evidence="2 7" id="KW-0489">Methyltransferase</keyword>
<dbReference type="InterPro" id="IPR050750">
    <property type="entry name" value="C5-MTase"/>
</dbReference>
<dbReference type="KEGG" id="dal:Dalk_4713"/>
<dbReference type="PANTHER" id="PTHR46098">
    <property type="entry name" value="TRNA (CYTOSINE(38)-C(5))-METHYLTRANSFERASE"/>
    <property type="match status" value="1"/>
</dbReference>
<proteinExistence type="inferred from homology"/>
<name>B8FCW0_DESAL</name>
<dbReference type="EMBL" id="CP001322">
    <property type="protein sequence ID" value="ACL06391.1"/>
    <property type="molecule type" value="Genomic_DNA"/>
</dbReference>
<dbReference type="REBASE" id="19609">
    <property type="entry name" value="M.DalAKORF4713P"/>
</dbReference>
<dbReference type="AlphaFoldDB" id="B8FCW0"/>
<dbReference type="RefSeq" id="WP_015949430.1">
    <property type="nucleotide sequence ID" value="NC_011768.1"/>
</dbReference>
<evidence type="ECO:0000256" key="6">
    <source>
        <dbReference type="ARBA" id="ARBA00047422"/>
    </source>
</evidence>
<evidence type="ECO:0000256" key="7">
    <source>
        <dbReference type="PROSITE-ProRule" id="PRU01016"/>
    </source>
</evidence>
<dbReference type="InterPro" id="IPR029063">
    <property type="entry name" value="SAM-dependent_MTases_sf"/>
</dbReference>
<dbReference type="Gene3D" id="3.90.120.10">
    <property type="entry name" value="DNA Methylase, subunit A, domain 2"/>
    <property type="match status" value="1"/>
</dbReference>
<feature type="active site" evidence="7">
    <location>
        <position position="77"/>
    </location>
</feature>
<dbReference type="Gene3D" id="3.40.50.150">
    <property type="entry name" value="Vaccinia Virus protein VP39"/>
    <property type="match status" value="1"/>
</dbReference>
<sequence>MPDTFRFYEFFAGGGMASLGLGPQWKCVYVNEWCKKKARSYKINHSGAPRVDVRDVAVATPADLRENADLAWASFPCQDLSLAGNGKGLQGARSGTFWPFWNLMKELDSLGRGVPVIVLENVVGALSSNKGEDFKILAKALSSAGYRFGPLVMNAVHFTPQSRPRLFIVACKKNLLIPKSLRREGPDGFWHTPKTAQAYDSLPASTKTDWIWWNLPRPEPKKVELADLIEDAPESVSVHTQEETKRILAMMSEANINKVEAAKKSGKLTVGTVYKRTRKDSDGNRVQRAEVRFDQISGCLRTPAGGSSRQILMIVNGKDVFTRLISTREAARLMGLPDEYQLPQKYNEAYHLIGDGLAVPVVSWLADNLLYPLASVNNGGA</sequence>